<dbReference type="EMBL" id="CP046123">
    <property type="protein sequence ID" value="QGN29990.1"/>
    <property type="molecule type" value="Genomic_DNA"/>
</dbReference>
<dbReference type="RefSeq" id="WP_051095380.1">
    <property type="nucleotide sequence ID" value="NZ_CP046123.1"/>
</dbReference>
<evidence type="ECO:0000256" key="1">
    <source>
        <dbReference type="SAM" id="MobiDB-lite"/>
    </source>
</evidence>
<reference evidence="2 3" key="1">
    <citation type="submission" date="2019-11" db="EMBL/GenBank/DDBJ databases">
        <title>Detection and genome characteristic of a blood enterococcus casselifavus isolate from Zhengzhou,china.</title>
        <authorList>
            <person name="Wen P."/>
        </authorList>
    </citation>
    <scope>NUCLEOTIDE SEQUENCE [LARGE SCALE GENOMIC DNA]</scope>
    <source>
        <strain evidence="2 3">EC291</strain>
    </source>
</reference>
<accession>A0ABD6Z0H8</accession>
<sequence>MIAMYKQGASYEEIGEALGRSKGSCSNKSAKLRASGRVKSQKLSCWPDNDVRILLDTIEFDSNGYVSNYEELAKVTGKQYSQVVQKVGRLRKEGRIPANVKPGTTSLKSKQSMQKFNNARFAQYAKKEEDSMQTEQPMQSRSVTAGSLSIESKEERVIHTVVIFAGVETHTYFSADGTKIAEIQKEPTPVPASVDQQ</sequence>
<protein>
    <submittedName>
        <fullName evidence="2">Helix-turn-helix domain containing protein</fullName>
    </submittedName>
</protein>
<organism evidence="2 3">
    <name type="scientific">Enterococcus casseliflavus</name>
    <name type="common">Enterococcus flavescens</name>
    <dbReference type="NCBI Taxonomy" id="37734"/>
    <lineage>
        <taxon>Bacteria</taxon>
        <taxon>Bacillati</taxon>
        <taxon>Bacillota</taxon>
        <taxon>Bacilli</taxon>
        <taxon>Lactobacillales</taxon>
        <taxon>Enterococcaceae</taxon>
        <taxon>Enterococcus</taxon>
    </lineage>
</organism>
<name>A0ABD6Z0H8_ENTCA</name>
<proteinExistence type="predicted"/>
<dbReference type="AlphaFoldDB" id="A0ABD6Z0H8"/>
<feature type="region of interest" description="Disordered" evidence="1">
    <location>
        <begin position="126"/>
        <end position="147"/>
    </location>
</feature>
<feature type="compositionally biased region" description="Polar residues" evidence="1">
    <location>
        <begin position="133"/>
        <end position="147"/>
    </location>
</feature>
<evidence type="ECO:0000313" key="2">
    <source>
        <dbReference type="EMBL" id="QGN29990.1"/>
    </source>
</evidence>
<dbReference type="Proteomes" id="UP000422837">
    <property type="component" value="Chromosome"/>
</dbReference>
<evidence type="ECO:0000313" key="3">
    <source>
        <dbReference type="Proteomes" id="UP000422837"/>
    </source>
</evidence>
<gene>
    <name evidence="2" type="ORF">GFU50_10915</name>
</gene>